<dbReference type="AlphaFoldDB" id="A0A117M5U2"/>
<protein>
    <recommendedName>
        <fullName evidence="3">Thiamine biosynthesis protein ThiS</fullName>
    </recommendedName>
</protein>
<dbReference type="InterPro" id="IPR012675">
    <property type="entry name" value="Beta-grasp_dom_sf"/>
</dbReference>
<gene>
    <name evidence="1" type="ORF">XE02_1421</name>
</gene>
<reference evidence="2" key="1">
    <citation type="journal article" date="2015" name="MBio">
        <title>Genome-Resolved Metagenomic Analysis Reveals Roles for Candidate Phyla and Other Microbial Community Members in Biogeochemical Transformations in Oil Reservoirs.</title>
        <authorList>
            <person name="Hu P."/>
            <person name="Tom L."/>
            <person name="Singh A."/>
            <person name="Thomas B.C."/>
            <person name="Baker B.J."/>
            <person name="Piceno Y.M."/>
            <person name="Andersen G.L."/>
            <person name="Banfield J.F."/>
        </authorList>
    </citation>
    <scope>NUCLEOTIDE SEQUENCE [LARGE SCALE GENOMIC DNA]</scope>
</reference>
<name>A0A117M5U2_9BACT</name>
<dbReference type="SUPFAM" id="SSF54285">
    <property type="entry name" value="MoaD/ThiS"/>
    <property type="match status" value="1"/>
</dbReference>
<dbReference type="InterPro" id="IPR016155">
    <property type="entry name" value="Mopterin_synth/thiamin_S_b"/>
</dbReference>
<evidence type="ECO:0000313" key="2">
    <source>
        <dbReference type="Proteomes" id="UP000055014"/>
    </source>
</evidence>
<dbReference type="EMBL" id="LGGW01000177">
    <property type="protein sequence ID" value="KUK86004.1"/>
    <property type="molecule type" value="Genomic_DNA"/>
</dbReference>
<evidence type="ECO:0000313" key="1">
    <source>
        <dbReference type="EMBL" id="KUK86004.1"/>
    </source>
</evidence>
<organism evidence="1 2">
    <name type="scientific">Mesotoga infera</name>
    <dbReference type="NCBI Taxonomy" id="1236046"/>
    <lineage>
        <taxon>Bacteria</taxon>
        <taxon>Thermotogati</taxon>
        <taxon>Thermotogota</taxon>
        <taxon>Thermotogae</taxon>
        <taxon>Kosmotogales</taxon>
        <taxon>Kosmotogaceae</taxon>
        <taxon>Mesotoga</taxon>
    </lineage>
</organism>
<evidence type="ECO:0008006" key="3">
    <source>
        <dbReference type="Google" id="ProtNLM"/>
    </source>
</evidence>
<dbReference type="Gene3D" id="3.10.20.30">
    <property type="match status" value="1"/>
</dbReference>
<accession>A0A117M5U2</accession>
<sequence length="71" mass="7996">MFISEEVTLLEVVYGDKKWNFDRDLSYGELIKETRLGRVSVLVMVNGRLVRKGEMIPAKSRVLIINAANGG</sequence>
<proteinExistence type="predicted"/>
<dbReference type="Proteomes" id="UP000055014">
    <property type="component" value="Unassembled WGS sequence"/>
</dbReference>
<comment type="caution">
    <text evidence="1">The sequence shown here is derived from an EMBL/GenBank/DDBJ whole genome shotgun (WGS) entry which is preliminary data.</text>
</comment>
<dbReference type="PATRIC" id="fig|1236046.5.peg.1463"/>